<dbReference type="Pfam" id="PF15478">
    <property type="entry name" value="LKAAEAR"/>
    <property type="match status" value="1"/>
</dbReference>
<feature type="compositionally biased region" description="Gly residues" evidence="1">
    <location>
        <begin position="71"/>
        <end position="83"/>
    </location>
</feature>
<feature type="compositionally biased region" description="Low complexity" evidence="1">
    <location>
        <begin position="14"/>
        <end position="28"/>
    </location>
</feature>
<dbReference type="EMBL" id="QEAQ01000061">
    <property type="protein sequence ID" value="TPX56969.1"/>
    <property type="molecule type" value="Genomic_DNA"/>
</dbReference>
<protein>
    <submittedName>
        <fullName evidence="2">Uncharacterized protein</fullName>
    </submittedName>
</protein>
<evidence type="ECO:0000313" key="3">
    <source>
        <dbReference type="Proteomes" id="UP000318582"/>
    </source>
</evidence>
<organism evidence="2 3">
    <name type="scientific">Powellomyces hirtus</name>
    <dbReference type="NCBI Taxonomy" id="109895"/>
    <lineage>
        <taxon>Eukaryota</taxon>
        <taxon>Fungi</taxon>
        <taxon>Fungi incertae sedis</taxon>
        <taxon>Chytridiomycota</taxon>
        <taxon>Chytridiomycota incertae sedis</taxon>
        <taxon>Chytridiomycetes</taxon>
        <taxon>Spizellomycetales</taxon>
        <taxon>Powellomycetaceae</taxon>
        <taxon>Powellomyces</taxon>
    </lineage>
</organism>
<feature type="region of interest" description="Disordered" evidence="1">
    <location>
        <begin position="1"/>
        <end position="30"/>
    </location>
</feature>
<reference evidence="2 3" key="1">
    <citation type="journal article" date="2019" name="Sci. Rep.">
        <title>Comparative genomics of chytrid fungi reveal insights into the obligate biotrophic and pathogenic lifestyle of Synchytrium endobioticum.</title>
        <authorList>
            <person name="van de Vossenberg B.T.L.H."/>
            <person name="Warris S."/>
            <person name="Nguyen H.D.T."/>
            <person name="van Gent-Pelzer M.P.E."/>
            <person name="Joly D.L."/>
            <person name="van de Geest H.C."/>
            <person name="Bonants P.J.M."/>
            <person name="Smith D.S."/>
            <person name="Levesque C.A."/>
            <person name="van der Lee T.A.J."/>
        </authorList>
    </citation>
    <scope>NUCLEOTIDE SEQUENCE [LARGE SCALE GENOMIC DNA]</scope>
    <source>
        <strain evidence="2 3">CBS 809.83</strain>
    </source>
</reference>
<gene>
    <name evidence="2" type="ORF">PhCBS80983_g04155</name>
</gene>
<evidence type="ECO:0000313" key="2">
    <source>
        <dbReference type="EMBL" id="TPX56969.1"/>
    </source>
</evidence>
<proteinExistence type="predicted"/>
<evidence type="ECO:0000256" key="1">
    <source>
        <dbReference type="SAM" id="MobiDB-lite"/>
    </source>
</evidence>
<feature type="compositionally biased region" description="Low complexity" evidence="1">
    <location>
        <begin position="145"/>
        <end position="167"/>
    </location>
</feature>
<feature type="compositionally biased region" description="Basic residues" evidence="1">
    <location>
        <begin position="168"/>
        <end position="180"/>
    </location>
</feature>
<feature type="compositionally biased region" description="Acidic residues" evidence="1">
    <location>
        <begin position="101"/>
        <end position="111"/>
    </location>
</feature>
<feature type="compositionally biased region" description="Low complexity" evidence="1">
    <location>
        <begin position="196"/>
        <end position="210"/>
    </location>
</feature>
<dbReference type="AlphaFoldDB" id="A0A507DYS3"/>
<feature type="compositionally biased region" description="Basic and acidic residues" evidence="1">
    <location>
        <begin position="127"/>
        <end position="136"/>
    </location>
</feature>
<name>A0A507DYS3_9FUNG</name>
<feature type="region of interest" description="Disordered" evidence="1">
    <location>
        <begin position="56"/>
        <end position="217"/>
    </location>
</feature>
<sequence>MQQPHSKKHDSFNTPTTATTTTNIPRPTLSASFVMNYTRSQIPKILSERFRRTAHLFGENNTTTTTRSRCGAGGGGGGGGTGSGAAQTDGGAGGDGSVRDDGDDGDGDDGDDPPHPAPSLPPIGRRGRADTADRGHTAGGGGAGNNNNTNVNSNANNGGDSDTNSRTSKTHRREKKKKSSKSSEENFPPVTPYKPFPLSSTSSFSPSSLPRSRRRLAPQTLAKYDAYATPAAEVVQTIDKSAHRARARERSAKVAWRREVEEARAKWGDRDEKEQEGREMAMLARDRMRAKLKRALAMRENEVQLLVEGQQNSIDAILLKEHLALRPRRTVDMRRSYTDDDRVRVDRIVAG</sequence>
<accession>A0A507DYS3</accession>
<dbReference type="InterPro" id="IPR029152">
    <property type="entry name" value="LKAAEAR1"/>
</dbReference>
<comment type="caution">
    <text evidence="2">The sequence shown here is derived from an EMBL/GenBank/DDBJ whole genome shotgun (WGS) entry which is preliminary data.</text>
</comment>
<keyword evidence="3" id="KW-1185">Reference proteome</keyword>
<dbReference type="Proteomes" id="UP000318582">
    <property type="component" value="Unassembled WGS sequence"/>
</dbReference>